<dbReference type="SUPFAM" id="SSF47781">
    <property type="entry name" value="RuvA domain 2-like"/>
    <property type="match status" value="1"/>
</dbReference>
<organism evidence="5 6">
    <name type="scientific">Denitromonas iodatirespirans</name>
    <dbReference type="NCBI Taxonomy" id="2795389"/>
    <lineage>
        <taxon>Bacteria</taxon>
        <taxon>Pseudomonadati</taxon>
        <taxon>Pseudomonadota</taxon>
        <taxon>Betaproteobacteria</taxon>
        <taxon>Rhodocyclales</taxon>
        <taxon>Zoogloeaceae</taxon>
        <taxon>Denitromonas</taxon>
    </lineage>
</organism>
<protein>
    <submittedName>
        <fullName evidence="5">DNA-protecting protein DprA</fullName>
    </submittedName>
</protein>
<dbReference type="AlphaFoldDB" id="A0A944DJD2"/>
<feature type="domain" description="DprA winged helix" evidence="4">
    <location>
        <begin position="307"/>
        <end position="365"/>
    </location>
</feature>
<evidence type="ECO:0000313" key="6">
    <source>
        <dbReference type="Proteomes" id="UP000694660"/>
    </source>
</evidence>
<dbReference type="Pfam" id="PF17782">
    <property type="entry name" value="WHD_DprA"/>
    <property type="match status" value="1"/>
</dbReference>
<dbReference type="NCBIfam" id="TIGR00732">
    <property type="entry name" value="dprA"/>
    <property type="match status" value="1"/>
</dbReference>
<dbReference type="PANTHER" id="PTHR43022:SF1">
    <property type="entry name" value="PROTEIN SMF"/>
    <property type="match status" value="1"/>
</dbReference>
<feature type="region of interest" description="Disordered" evidence="2">
    <location>
        <begin position="296"/>
        <end position="315"/>
    </location>
</feature>
<dbReference type="Gene3D" id="3.40.50.450">
    <property type="match status" value="1"/>
</dbReference>
<gene>
    <name evidence="5" type="primary">dprA</name>
    <name evidence="5" type="ORF">I8J34_01900</name>
</gene>
<proteinExistence type="inferred from homology"/>
<reference evidence="6" key="1">
    <citation type="journal article" date="2022" name="ISME J.">
        <title>Genetic and phylogenetic analysis of dissimilatory iodate-reducing bacteria identifies potential niches across the world's oceans.</title>
        <authorList>
            <person name="Reyes-Umana V."/>
            <person name="Henning Z."/>
            <person name="Lee K."/>
            <person name="Barnum T.P."/>
            <person name="Coates J.D."/>
        </authorList>
    </citation>
    <scope>NUCLEOTIDE SEQUENCE [LARGE SCALE GENOMIC DNA]</scope>
    <source>
        <strain evidence="6">IR12</strain>
    </source>
</reference>
<dbReference type="InterPro" id="IPR041614">
    <property type="entry name" value="DprA_WH"/>
</dbReference>
<dbReference type="InterPro" id="IPR010994">
    <property type="entry name" value="RuvA_2-like"/>
</dbReference>
<evidence type="ECO:0000259" key="4">
    <source>
        <dbReference type="Pfam" id="PF17782"/>
    </source>
</evidence>
<dbReference type="RefSeq" id="WP_214359873.1">
    <property type="nucleotide sequence ID" value="NZ_JAEKFT010000002.1"/>
</dbReference>
<dbReference type="Gene3D" id="1.10.10.10">
    <property type="entry name" value="Winged helix-like DNA-binding domain superfamily/Winged helix DNA-binding domain"/>
    <property type="match status" value="1"/>
</dbReference>
<dbReference type="EMBL" id="JAEKFT010000002">
    <property type="protein sequence ID" value="MBT0959914.1"/>
    <property type="molecule type" value="Genomic_DNA"/>
</dbReference>
<evidence type="ECO:0000256" key="2">
    <source>
        <dbReference type="SAM" id="MobiDB-lite"/>
    </source>
</evidence>
<comment type="caution">
    <text evidence="5">The sequence shown here is derived from an EMBL/GenBank/DDBJ whole genome shotgun (WGS) entry which is preliminary data.</text>
</comment>
<keyword evidence="6" id="KW-1185">Reference proteome</keyword>
<evidence type="ECO:0000313" key="5">
    <source>
        <dbReference type="EMBL" id="MBT0959914.1"/>
    </source>
</evidence>
<dbReference type="SUPFAM" id="SSF102405">
    <property type="entry name" value="MCP/YpsA-like"/>
    <property type="match status" value="1"/>
</dbReference>
<name>A0A944DJD2_DENI1</name>
<dbReference type="GO" id="GO:0009294">
    <property type="term" value="P:DNA-mediated transformation"/>
    <property type="evidence" value="ECO:0007669"/>
    <property type="project" value="InterPro"/>
</dbReference>
<evidence type="ECO:0000256" key="1">
    <source>
        <dbReference type="ARBA" id="ARBA00006525"/>
    </source>
</evidence>
<dbReference type="InterPro" id="IPR003488">
    <property type="entry name" value="DprA"/>
</dbReference>
<accession>A0A944DJD2</accession>
<comment type="similarity">
    <text evidence="1">Belongs to the DprA/Smf family.</text>
</comment>
<sequence>MTETLDTAGLADWLRLTLVPGIGGERQRRLLSAFGLPGHIFQAGPAALAPLIGDKAARQLREHDSREAVAAALDWVAQPGNHILTLADAAYPQRLLELPDPPTLLYVKGDPDLLNRPALAIVGARSATAQGEANAAAFAGALARAGLSIVSGLALGIDAAAHAGALDAGGTTIAVIGTGADRMYPARNQALARRIVEHGAIVTEFPLGTQVAAHNFPRRNRIISGLAQGVLVVEAALGSGSLITARLANEQGREVFAIPGSIHSPQSKGCHRLIRDGAKLVETAEDILEESAFSGHADTAPAPAERHPDAAAEPPVDDAGVLAALGHDPVSLDTLATRTGLTADALYAILLSLELDGHLARLPGGRFQRLI</sequence>
<dbReference type="InterPro" id="IPR036388">
    <property type="entry name" value="WH-like_DNA-bd_sf"/>
</dbReference>
<dbReference type="Pfam" id="PF02481">
    <property type="entry name" value="DNA_processg_A"/>
    <property type="match status" value="1"/>
</dbReference>
<dbReference type="PANTHER" id="PTHR43022">
    <property type="entry name" value="PROTEIN SMF"/>
    <property type="match status" value="1"/>
</dbReference>
<evidence type="ECO:0000259" key="3">
    <source>
        <dbReference type="Pfam" id="PF02481"/>
    </source>
</evidence>
<feature type="domain" description="Smf/DprA SLOG" evidence="3">
    <location>
        <begin position="83"/>
        <end position="290"/>
    </location>
</feature>
<dbReference type="InterPro" id="IPR057666">
    <property type="entry name" value="DrpA_SLOG"/>
</dbReference>
<dbReference type="Proteomes" id="UP000694660">
    <property type="component" value="Unassembled WGS sequence"/>
</dbReference>